<proteinExistence type="predicted"/>
<evidence type="ECO:0000313" key="3">
    <source>
        <dbReference type="Proteomes" id="UP001519535"/>
    </source>
</evidence>
<organism evidence="2 3">
    <name type="scientific">Mycolicibacter acidiphilus</name>
    <dbReference type="NCBI Taxonomy" id="2835306"/>
    <lineage>
        <taxon>Bacteria</taxon>
        <taxon>Bacillati</taxon>
        <taxon>Actinomycetota</taxon>
        <taxon>Actinomycetes</taxon>
        <taxon>Mycobacteriales</taxon>
        <taxon>Mycobacteriaceae</taxon>
        <taxon>Mycolicibacter</taxon>
    </lineage>
</organism>
<feature type="region of interest" description="Disordered" evidence="1">
    <location>
        <begin position="565"/>
        <end position="646"/>
    </location>
</feature>
<feature type="compositionally biased region" description="Gly residues" evidence="1">
    <location>
        <begin position="340"/>
        <end position="360"/>
    </location>
</feature>
<feature type="compositionally biased region" description="Low complexity" evidence="1">
    <location>
        <begin position="621"/>
        <end position="636"/>
    </location>
</feature>
<feature type="region of interest" description="Disordered" evidence="1">
    <location>
        <begin position="1"/>
        <end position="38"/>
    </location>
</feature>
<reference evidence="2 3" key="1">
    <citation type="submission" date="2021-05" db="EMBL/GenBank/DDBJ databases">
        <title>Mycobacterium acidophilum sp. nov., an extremely acid-tolerant member of the genus Mycobacterium.</title>
        <authorList>
            <person name="Xia J."/>
        </authorList>
    </citation>
    <scope>NUCLEOTIDE SEQUENCE [LARGE SCALE GENOMIC DNA]</scope>
    <source>
        <strain evidence="2 3">M1</strain>
    </source>
</reference>
<sequence>MEQYAEEYQHRAPEAPRTQYLPIANNGDIDTPDGATAPNAVDVLDRKLDKINDTTMNYDPEGLYSFCDDGCGGGCVKSAQHVPNLATEGVLTAMQHFVDALGITTAALQQHGGEQNVDRIAAVYGDEGWFDLAGIANRTNEVAKSYTDTMTSAHSSAQSALEAVRLTVKNERSKLAEKADVVHWNAKEIAGEIGFNGSPAALMKVAPRLVGGPWMLAGGAAASLAVDWWKRRKAQGLGPEVIEQGQKAAQNAIGEHAKAIEAFREEIKKLAVVPNTEIASLPTPKADEAKTVSKTDPAKPEDTPAPAMTDPLPGTPPADDKPQMTDQAGLDSLFPKMNDGAGGGSPMGGGMPDMGGGSPMGGMPQMGGQPTDPFADKPLDDAEDEEDPFEDEDGDQDEAKDGDEDAETNPDDDTETKPDNATDQPVTEPGDATDPPVQSTTEPVAATADPESEEARTATLPDGRSVTFPTAHQAEVARSMTEAAASGNPKSLYMAASEAGYDLPPQGQDIGEKVPPALMKEGDILSTTGGQGMYVGNGDVLMENGEISKLSDVANFDGESQGVFRMAEPDDHTGPGLEGPAQAVSADVTPSDTGTVSGDATTTTSGTPGVPTDTAAPVQDTGTSLGSGNGLSSSGGAMDPNSAFPS</sequence>
<feature type="compositionally biased region" description="Low complexity" evidence="1">
    <location>
        <begin position="591"/>
        <end position="614"/>
    </location>
</feature>
<dbReference type="RefSeq" id="WP_214093967.1">
    <property type="nucleotide sequence ID" value="NZ_JAHCLR010000036.1"/>
</dbReference>
<comment type="caution">
    <text evidence="2">The sequence shown here is derived from an EMBL/GenBank/DDBJ whole genome shotgun (WGS) entry which is preliminary data.</text>
</comment>
<keyword evidence="3" id="KW-1185">Reference proteome</keyword>
<feature type="compositionally biased region" description="Basic and acidic residues" evidence="1">
    <location>
        <begin position="285"/>
        <end position="302"/>
    </location>
</feature>
<feature type="compositionally biased region" description="Low complexity" evidence="1">
    <location>
        <begin position="361"/>
        <end position="370"/>
    </location>
</feature>
<feature type="region of interest" description="Disordered" evidence="1">
    <location>
        <begin position="281"/>
        <end position="487"/>
    </location>
</feature>
<dbReference type="Proteomes" id="UP001519535">
    <property type="component" value="Unassembled WGS sequence"/>
</dbReference>
<evidence type="ECO:0000256" key="1">
    <source>
        <dbReference type="SAM" id="MobiDB-lite"/>
    </source>
</evidence>
<gene>
    <name evidence="2" type="ORF">KIH27_16070</name>
</gene>
<protein>
    <recommendedName>
        <fullName evidence="4">ESX-1 secretion-associated protein EspA/EspE-like domain-containing protein</fullName>
    </recommendedName>
</protein>
<dbReference type="EMBL" id="JAHCLR010000036">
    <property type="protein sequence ID" value="MBS9535105.1"/>
    <property type="molecule type" value="Genomic_DNA"/>
</dbReference>
<evidence type="ECO:0008006" key="4">
    <source>
        <dbReference type="Google" id="ProtNLM"/>
    </source>
</evidence>
<accession>A0ABS5RLD1</accession>
<feature type="compositionally biased region" description="Acidic residues" evidence="1">
    <location>
        <begin position="381"/>
        <end position="414"/>
    </location>
</feature>
<name>A0ABS5RLD1_9MYCO</name>
<evidence type="ECO:0000313" key="2">
    <source>
        <dbReference type="EMBL" id="MBS9535105.1"/>
    </source>
</evidence>